<gene>
    <name evidence="2" type="ORF">JAAARDRAFT_50650</name>
</gene>
<dbReference type="EMBL" id="KL197747">
    <property type="protein sequence ID" value="KDQ51507.1"/>
    <property type="molecule type" value="Genomic_DNA"/>
</dbReference>
<keyword evidence="3" id="KW-1185">Reference proteome</keyword>
<dbReference type="Proteomes" id="UP000027265">
    <property type="component" value="Unassembled WGS sequence"/>
</dbReference>
<evidence type="ECO:0000313" key="2">
    <source>
        <dbReference type="EMBL" id="KDQ51507.1"/>
    </source>
</evidence>
<dbReference type="STRING" id="933084.A0A067PKI0"/>
<dbReference type="AlphaFoldDB" id="A0A067PKI0"/>
<proteinExistence type="predicted"/>
<name>A0A067PKI0_9AGAM</name>
<feature type="compositionally biased region" description="Polar residues" evidence="1">
    <location>
        <begin position="33"/>
        <end position="44"/>
    </location>
</feature>
<dbReference type="OrthoDB" id="2756261at2759"/>
<evidence type="ECO:0000256" key="1">
    <source>
        <dbReference type="SAM" id="MobiDB-lite"/>
    </source>
</evidence>
<accession>A0A067PKI0</accession>
<reference evidence="3" key="1">
    <citation type="journal article" date="2014" name="Proc. Natl. Acad. Sci. U.S.A.">
        <title>Extensive sampling of basidiomycete genomes demonstrates inadequacy of the white-rot/brown-rot paradigm for wood decay fungi.</title>
        <authorList>
            <person name="Riley R."/>
            <person name="Salamov A.A."/>
            <person name="Brown D.W."/>
            <person name="Nagy L.G."/>
            <person name="Floudas D."/>
            <person name="Held B.W."/>
            <person name="Levasseur A."/>
            <person name="Lombard V."/>
            <person name="Morin E."/>
            <person name="Otillar R."/>
            <person name="Lindquist E.A."/>
            <person name="Sun H."/>
            <person name="LaButti K.M."/>
            <person name="Schmutz J."/>
            <person name="Jabbour D."/>
            <person name="Luo H."/>
            <person name="Baker S.E."/>
            <person name="Pisabarro A.G."/>
            <person name="Walton J.D."/>
            <person name="Blanchette R.A."/>
            <person name="Henrissat B."/>
            <person name="Martin F."/>
            <person name="Cullen D."/>
            <person name="Hibbett D.S."/>
            <person name="Grigoriev I.V."/>
        </authorList>
    </citation>
    <scope>NUCLEOTIDE SEQUENCE [LARGE SCALE GENOMIC DNA]</scope>
    <source>
        <strain evidence="3">MUCL 33604</strain>
    </source>
</reference>
<evidence type="ECO:0000313" key="3">
    <source>
        <dbReference type="Proteomes" id="UP000027265"/>
    </source>
</evidence>
<dbReference type="HOGENOM" id="CLU_844843_0_0_1"/>
<protein>
    <submittedName>
        <fullName evidence="2">Uncharacterized protein</fullName>
    </submittedName>
</protein>
<organism evidence="2 3">
    <name type="scientific">Jaapia argillacea MUCL 33604</name>
    <dbReference type="NCBI Taxonomy" id="933084"/>
    <lineage>
        <taxon>Eukaryota</taxon>
        <taxon>Fungi</taxon>
        <taxon>Dikarya</taxon>
        <taxon>Basidiomycota</taxon>
        <taxon>Agaricomycotina</taxon>
        <taxon>Agaricomycetes</taxon>
        <taxon>Agaricomycetidae</taxon>
        <taxon>Jaapiales</taxon>
        <taxon>Jaapiaceae</taxon>
        <taxon>Jaapia</taxon>
    </lineage>
</organism>
<sequence>MDDKFWKSYGVSQPGQPVAPTPVRSMPAVASSDGGTSREGTPNSLFLPNTPSASGFTFPPLSQDLQGNGMLSVIEMLVDMKIHLYSIENDLLKRYFRIFICHLDFAICLRHLVAGVLLAPCVPAYLAGVLIQILDHIKKNLDTVNLSPACRKDPADWALVKSAVAHELAQLRSIIKGKLELTVKNRLDIYTLTTGLLAYNLQAKKEHWGQNAFLCQSTVKWQALSAIERKKIPFWDFVDNELKQVHSYFKKTFPDMVLRQIAKAKFFADVLAKDLTMYPSSSGDLAKKVYTNEGLTEMQRTAKTLAGSITPDDVQEDLTMEDDGDVFNS</sequence>
<dbReference type="InParanoid" id="A0A067PKI0"/>
<feature type="region of interest" description="Disordered" evidence="1">
    <location>
        <begin position="1"/>
        <end position="44"/>
    </location>
</feature>